<dbReference type="GO" id="GO:0030975">
    <property type="term" value="F:thiamine binding"/>
    <property type="evidence" value="ECO:0007669"/>
    <property type="project" value="TreeGrafter"/>
</dbReference>
<dbReference type="EMBL" id="CP001357">
    <property type="protein sequence ID" value="ACN85023.1"/>
    <property type="molecule type" value="Genomic_DNA"/>
</dbReference>
<keyword evidence="1" id="KW-0732">Signal</keyword>
<dbReference type="KEGG" id="bhy:BHWA1_02570"/>
<dbReference type="PROSITE" id="PS51257">
    <property type="entry name" value="PROKAR_LIPOPROTEIN"/>
    <property type="match status" value="1"/>
</dbReference>
<evidence type="ECO:0000313" key="2">
    <source>
        <dbReference type="EMBL" id="ACN85023.1"/>
    </source>
</evidence>
<dbReference type="InterPro" id="IPR026045">
    <property type="entry name" value="Ferric-bd"/>
</dbReference>
<dbReference type="Proteomes" id="UP000001803">
    <property type="component" value="Chromosome"/>
</dbReference>
<dbReference type="STRING" id="565034.BHWA1_02570"/>
<dbReference type="SUPFAM" id="SSF53850">
    <property type="entry name" value="Periplasmic binding protein-like II"/>
    <property type="match status" value="1"/>
</dbReference>
<accession>A0A3B6VF88</accession>
<evidence type="ECO:0000256" key="1">
    <source>
        <dbReference type="ARBA" id="ARBA00022729"/>
    </source>
</evidence>
<dbReference type="PANTHER" id="PTHR30006:SF2">
    <property type="entry name" value="ABC TRANSPORTER SUBSTRATE-BINDING PROTEIN"/>
    <property type="match status" value="1"/>
</dbReference>
<dbReference type="PANTHER" id="PTHR30006">
    <property type="entry name" value="THIAMINE-BINDING PERIPLASMIC PROTEIN-RELATED"/>
    <property type="match status" value="1"/>
</dbReference>
<gene>
    <name evidence="2" type="primary">bitB</name>
    <name evidence="2" type="ordered locus">BHWA1_02570</name>
</gene>
<evidence type="ECO:0000313" key="3">
    <source>
        <dbReference type="Proteomes" id="UP000001803"/>
    </source>
</evidence>
<dbReference type="GeneID" id="63963705"/>
<sequence>MKNTIKIFLVSLLLIISILSCSNNKKEENINSLVIYTPATRFFIDRLVEEFGKKNPDINVEIIIAGTAEIIKRIEAEKNDPLGDIFFAANENILKYNSELFQEYVTTNYDNIYEDYRSKEKYITGFMLSPSVLIINTNLIKDIKVEGYADLLNPALKGQIAFNDPTTSSSSFEQLVNMLYAMGNGNPENGWDYVEKLYANLDGKLLSSSSAVYKGVADNEYAVGLTFESAAANYIHTGSPIDVIYMKEGVLTKAHSMAIIKNAKNLENAKKFVDFVTSYDAQKIINDELFTRAIIKNLEGSQILMPLENINDIKEDEEMVDKNKEAWLEKFKNIVTAGI</sequence>
<dbReference type="AlphaFoldDB" id="A0A3B6VF88"/>
<dbReference type="GO" id="GO:0015888">
    <property type="term" value="P:thiamine transport"/>
    <property type="evidence" value="ECO:0007669"/>
    <property type="project" value="TreeGrafter"/>
</dbReference>
<keyword evidence="3" id="KW-1185">Reference proteome</keyword>
<organism evidence="2 3">
    <name type="scientific">Brachyspira hyodysenteriae (strain ATCC 49526 / WA1)</name>
    <dbReference type="NCBI Taxonomy" id="565034"/>
    <lineage>
        <taxon>Bacteria</taxon>
        <taxon>Pseudomonadati</taxon>
        <taxon>Spirochaetota</taxon>
        <taxon>Spirochaetia</taxon>
        <taxon>Brachyspirales</taxon>
        <taxon>Brachyspiraceae</taxon>
        <taxon>Brachyspira</taxon>
    </lineage>
</organism>
<protein>
    <submittedName>
        <fullName evidence="2">Periplasmic-iron-binding protein BitB</fullName>
    </submittedName>
</protein>
<reference evidence="2 3" key="1">
    <citation type="journal article" date="2009" name="PLoS ONE">
        <title>Genome sequence of the pathogenic intestinal spirochete Brachyspira hyodysenteriae reveals adaptations to its lifestyle in the porcine large intestine.</title>
        <authorList>
            <person name="Bellgard M.I."/>
            <person name="Wanchanthuek P."/>
            <person name="La T."/>
            <person name="Ryan K."/>
            <person name="Moolhuijzen P."/>
            <person name="Albertyn Z."/>
            <person name="Shaban B."/>
            <person name="Motro Y."/>
            <person name="Dunn D.S."/>
            <person name="Schibeci D."/>
            <person name="Hunter A."/>
            <person name="Barrero R."/>
            <person name="Phillips N.D."/>
            <person name="Hampson D.J."/>
        </authorList>
    </citation>
    <scope>NUCLEOTIDE SEQUENCE [LARGE SCALE GENOMIC DNA]</scope>
    <source>
        <strain evidence="3">ATCC 49526 / WA1</strain>
    </source>
</reference>
<dbReference type="GO" id="GO:0030976">
    <property type="term" value="F:thiamine pyrophosphate binding"/>
    <property type="evidence" value="ECO:0007669"/>
    <property type="project" value="TreeGrafter"/>
</dbReference>
<dbReference type="GO" id="GO:0030288">
    <property type="term" value="C:outer membrane-bounded periplasmic space"/>
    <property type="evidence" value="ECO:0007669"/>
    <property type="project" value="TreeGrafter"/>
</dbReference>
<dbReference type="Pfam" id="PF13531">
    <property type="entry name" value="SBP_bac_11"/>
    <property type="match status" value="1"/>
</dbReference>
<dbReference type="RefSeq" id="WP_012672050.1">
    <property type="nucleotide sequence ID" value="NC_012225.1"/>
</dbReference>
<dbReference type="PIRSF" id="PIRSF002825">
    <property type="entry name" value="CfbpA"/>
    <property type="match status" value="1"/>
</dbReference>
<dbReference type="Gene3D" id="3.40.190.10">
    <property type="entry name" value="Periplasmic binding protein-like II"/>
    <property type="match status" value="2"/>
</dbReference>
<proteinExistence type="predicted"/>
<name>A0A3B6VF88_BRAHW</name>